<comment type="similarity">
    <text evidence="1">Belongs to the glycosyl hydrolase 32 family.</text>
</comment>
<evidence type="ECO:0000256" key="5">
    <source>
        <dbReference type="ARBA" id="ARBA00023157"/>
    </source>
</evidence>
<dbReference type="SMART" id="SM00560">
    <property type="entry name" value="LamGL"/>
    <property type="match status" value="1"/>
</dbReference>
<dbReference type="Pfam" id="PF13385">
    <property type="entry name" value="Laminin_G_3"/>
    <property type="match status" value="1"/>
</dbReference>
<dbReference type="Gene3D" id="2.60.120.200">
    <property type="match status" value="1"/>
</dbReference>
<evidence type="ECO:0000256" key="7">
    <source>
        <dbReference type="SAM" id="SignalP"/>
    </source>
</evidence>
<sequence length="961" mass="105440">MGSIKLSRLLGLALTASLLLACWPARQAPLLVKVNFDEGAGTQLREVVSGRDYGIQHRFREARYKPVSDPYWRSHCIAGQCLKFDGSSNAIELAPLVMPASGVITLSLWVAPQAYEWGDGGLPSGLLGQYQAAAHQGFVLGIGRHGEWLVQLGDGLETHTVTAGQRLPVDSWSHLALRIDKPAQTLAFYRNSELVAEHRLSALAQFQLPDTPLFIGRHPAAMLHLGHFYLHSFNGLMDELAVLDGALPIAEHQALYTRALADGQLPALSLADTTIARREFDGDKHRPQYHLMPDAHWMNEPHGPFYYQGKYHITFQKNPHGPFWHQIHWGHLVSDDMVHWREVDMALRPEAGDLTPDGVWSGSATLDAEGNPVLFFTAGNDQLFPTQRMALARPKDLTDPLLREWVAHPKALITQQPDWGLFGQFRDPFVFWDKTVSKWYQLVTSGIPDGSGTALVFSSSDLFKWDYLGPLFSTDIKAYPQVGPVWELPVLLPLGTGRDGRPRHWFGINSHGAGAVVEVYYWIGVWDAATGRFSPDHPEPRLMDIGDRKFTGPSGMVDPLTGRSILFSIAQGETTRQQEAESGWAHNGGLPLHLWLGEDDQLRFAPIAELASLRGEPLVDAANISGAEAQALLAPVKGDLLELELVLDAAQLVSTAGKGSLGLALRKNPRATELTRLNLLPRGGRNWRLELDRSRTSLDPDVLSYGVQGGDLVLDDEIRLRVFLDRSMLEVYVNDRASLTSRLFPATLDALGLGLELPPAAVVKRLRVWPMNAAQGDAAPVAPAAFDYSETTWQSALPNHDFSLCNLAGWQAQGEAFTPAQVVADQRELNPSGRIPGACQLLGSLAGGDATGELRSARFVLGGNGQLNFLIGGGMDRDNLYVALVDADTGQELMRATGTEAADQADGARHGLRRVYWDASSALGKTLYFILRDQSKGPRAYLNVDDFHIPMQSTLITETSL</sequence>
<dbReference type="Gene3D" id="2.115.10.20">
    <property type="entry name" value="Glycosyl hydrolase domain, family 43"/>
    <property type="match status" value="1"/>
</dbReference>
<name>A0ABV7FJR5_9GAMM</name>
<comment type="caution">
    <text evidence="9">The sequence shown here is derived from an EMBL/GenBank/DDBJ whole genome shotgun (WGS) entry which is preliminary data.</text>
</comment>
<keyword evidence="5" id="KW-1015">Disulfide bond</keyword>
<gene>
    <name evidence="9" type="ORF">ACFODX_10955</name>
</gene>
<evidence type="ECO:0000256" key="2">
    <source>
        <dbReference type="ARBA" id="ARBA00012758"/>
    </source>
</evidence>
<proteinExistence type="inferred from homology"/>
<organism evidence="9 10">
    <name type="scientific">Cellvibrio fontiphilus</name>
    <dbReference type="NCBI Taxonomy" id="1815559"/>
    <lineage>
        <taxon>Bacteria</taxon>
        <taxon>Pseudomonadati</taxon>
        <taxon>Pseudomonadota</taxon>
        <taxon>Gammaproteobacteria</taxon>
        <taxon>Cellvibrionales</taxon>
        <taxon>Cellvibrionaceae</taxon>
        <taxon>Cellvibrio</taxon>
    </lineage>
</organism>
<dbReference type="InterPro" id="IPR006558">
    <property type="entry name" value="LamG-like"/>
</dbReference>
<dbReference type="SUPFAM" id="SSF75005">
    <property type="entry name" value="Arabinanase/levansucrase/invertase"/>
    <property type="match status" value="1"/>
</dbReference>
<evidence type="ECO:0000256" key="4">
    <source>
        <dbReference type="ARBA" id="ARBA00022801"/>
    </source>
</evidence>
<dbReference type="PROSITE" id="PS51257">
    <property type="entry name" value="PROKAR_LIPOPROTEIN"/>
    <property type="match status" value="1"/>
</dbReference>
<evidence type="ECO:0000256" key="1">
    <source>
        <dbReference type="ARBA" id="ARBA00009902"/>
    </source>
</evidence>
<dbReference type="InterPro" id="IPR051214">
    <property type="entry name" value="GH32_Enzymes"/>
</dbReference>
<dbReference type="Gene3D" id="2.60.120.560">
    <property type="entry name" value="Exo-inulinase, domain 1"/>
    <property type="match status" value="1"/>
</dbReference>
<dbReference type="EMBL" id="JBHRTF010000004">
    <property type="protein sequence ID" value="MFC3116078.1"/>
    <property type="molecule type" value="Genomic_DNA"/>
</dbReference>
<evidence type="ECO:0000313" key="9">
    <source>
        <dbReference type="EMBL" id="MFC3116078.1"/>
    </source>
</evidence>
<evidence type="ECO:0000313" key="10">
    <source>
        <dbReference type="Proteomes" id="UP001595555"/>
    </source>
</evidence>
<dbReference type="Proteomes" id="UP001595555">
    <property type="component" value="Unassembled WGS sequence"/>
</dbReference>
<keyword evidence="6" id="KW-0326">Glycosidase</keyword>
<dbReference type="InterPro" id="IPR013148">
    <property type="entry name" value="Glyco_hydro_32_N"/>
</dbReference>
<dbReference type="CDD" id="cd08996">
    <property type="entry name" value="GH32_FFase"/>
    <property type="match status" value="1"/>
</dbReference>
<reference evidence="10" key="1">
    <citation type="journal article" date="2019" name="Int. J. Syst. Evol. Microbiol.">
        <title>The Global Catalogue of Microorganisms (GCM) 10K type strain sequencing project: providing services to taxonomists for standard genome sequencing and annotation.</title>
        <authorList>
            <consortium name="The Broad Institute Genomics Platform"/>
            <consortium name="The Broad Institute Genome Sequencing Center for Infectious Disease"/>
            <person name="Wu L."/>
            <person name="Ma J."/>
        </authorList>
    </citation>
    <scope>NUCLEOTIDE SEQUENCE [LARGE SCALE GENOMIC DNA]</scope>
    <source>
        <strain evidence="10">KCTC 52237</strain>
    </source>
</reference>
<dbReference type="InterPro" id="IPR001362">
    <property type="entry name" value="Glyco_hydro_32"/>
</dbReference>
<evidence type="ECO:0000256" key="6">
    <source>
        <dbReference type="ARBA" id="ARBA00023295"/>
    </source>
</evidence>
<feature type="chain" id="PRO_5045455544" description="beta-fructofuranosidase" evidence="7">
    <location>
        <begin position="22"/>
        <end position="961"/>
    </location>
</feature>
<dbReference type="RefSeq" id="WP_378119006.1">
    <property type="nucleotide sequence ID" value="NZ_JBHRTF010000004.1"/>
</dbReference>
<keyword evidence="4" id="KW-0378">Hydrolase</keyword>
<dbReference type="SUPFAM" id="SSF49899">
    <property type="entry name" value="Concanavalin A-like lectins/glucanases"/>
    <property type="match status" value="2"/>
</dbReference>
<dbReference type="PANTHER" id="PTHR43101">
    <property type="entry name" value="BETA-FRUCTOSIDASE"/>
    <property type="match status" value="1"/>
</dbReference>
<dbReference type="PANTHER" id="PTHR43101:SF1">
    <property type="entry name" value="BETA-FRUCTOSIDASE"/>
    <property type="match status" value="1"/>
</dbReference>
<accession>A0ABV7FJR5</accession>
<dbReference type="Pfam" id="PF00251">
    <property type="entry name" value="Glyco_hydro_32N"/>
    <property type="match status" value="1"/>
</dbReference>
<feature type="domain" description="LamG-like jellyroll fold" evidence="8">
    <location>
        <begin position="102"/>
        <end position="250"/>
    </location>
</feature>
<feature type="signal peptide" evidence="7">
    <location>
        <begin position="1"/>
        <end position="21"/>
    </location>
</feature>
<dbReference type="InterPro" id="IPR023296">
    <property type="entry name" value="Glyco_hydro_beta-prop_sf"/>
</dbReference>
<protein>
    <recommendedName>
        <fullName evidence="2">beta-fructofuranosidase</fullName>
        <ecNumber evidence="2">3.2.1.26</ecNumber>
    </recommendedName>
</protein>
<dbReference type="SMART" id="SM00640">
    <property type="entry name" value="Glyco_32"/>
    <property type="match status" value="1"/>
</dbReference>
<dbReference type="EC" id="3.2.1.26" evidence="2"/>
<dbReference type="InterPro" id="IPR013189">
    <property type="entry name" value="Glyco_hydro_32_C"/>
</dbReference>
<dbReference type="InterPro" id="IPR013320">
    <property type="entry name" value="ConA-like_dom_sf"/>
</dbReference>
<dbReference type="Pfam" id="PF08244">
    <property type="entry name" value="Glyco_hydro_32C"/>
    <property type="match status" value="1"/>
</dbReference>
<keyword evidence="3 7" id="KW-0732">Signal</keyword>
<evidence type="ECO:0000256" key="3">
    <source>
        <dbReference type="ARBA" id="ARBA00022729"/>
    </source>
</evidence>
<evidence type="ECO:0000259" key="8">
    <source>
        <dbReference type="SMART" id="SM00560"/>
    </source>
</evidence>
<keyword evidence="10" id="KW-1185">Reference proteome</keyword>